<proteinExistence type="predicted"/>
<dbReference type="Proteomes" id="UP000037923">
    <property type="component" value="Unassembled WGS sequence"/>
</dbReference>
<dbReference type="CDD" id="cd00821">
    <property type="entry name" value="PH"/>
    <property type="match status" value="1"/>
</dbReference>
<accession>A0A0N0DUX2</accession>
<evidence type="ECO:0000259" key="2">
    <source>
        <dbReference type="PROSITE" id="PS50003"/>
    </source>
</evidence>
<dbReference type="InterPro" id="IPR001849">
    <property type="entry name" value="PH_domain"/>
</dbReference>
<organism evidence="3 4">
    <name type="scientific">Leptomonas pyrrhocoris</name>
    <name type="common">Firebug parasite</name>
    <dbReference type="NCBI Taxonomy" id="157538"/>
    <lineage>
        <taxon>Eukaryota</taxon>
        <taxon>Discoba</taxon>
        <taxon>Euglenozoa</taxon>
        <taxon>Kinetoplastea</taxon>
        <taxon>Metakinetoplastina</taxon>
        <taxon>Trypanosomatida</taxon>
        <taxon>Trypanosomatidae</taxon>
        <taxon>Leishmaniinae</taxon>
        <taxon>Leptomonas</taxon>
    </lineage>
</organism>
<evidence type="ECO:0000256" key="1">
    <source>
        <dbReference type="SAM" id="MobiDB-lite"/>
    </source>
</evidence>
<sequence>MNGSFSPKKNSSLRRASQPPLCEGWLEKYALCRGMFIAKGWHRRYVFITNDGIGFCHTNPREKGVYPANRPLRASLAKTFIPFTRRRRGELELEPVYFIGDVSAARHPAVPQHSHNGICSEVVSSSDGGSLNGLAKDLKNTDGAAASHSCTYYYFGLSFEEHRRRYLLLLRTDSPQAYMKWTIVLPLFVNEGSATRLVPAGHPLEAGRPPPLDVNYRRLTDKKKSTLPNSVGFYFDPDPCTAEEYEKVCRMCLDWDEGEREHLFQWAANRIQCMCKQSDDSATDALTTLQEQTEEEHRRDVGHQFDVLGPAVLSYETHHSPHSNEHPLEDSILHSVTRNTSRLMEAVDIMADDVSGANHSKQLSHTFAPNPNLAVPLRKNIQPRPAKSGPYSEISAHGATV</sequence>
<dbReference type="GeneID" id="26905628"/>
<evidence type="ECO:0000313" key="4">
    <source>
        <dbReference type="Proteomes" id="UP000037923"/>
    </source>
</evidence>
<gene>
    <name evidence="3" type="ORF">ABB37_05338</name>
</gene>
<reference evidence="3 4" key="1">
    <citation type="submission" date="2015-07" db="EMBL/GenBank/DDBJ databases">
        <title>High-quality genome of monoxenous trypanosomatid Leptomonas pyrrhocoris.</title>
        <authorList>
            <person name="Flegontov P."/>
            <person name="Butenko A."/>
            <person name="Firsov S."/>
            <person name="Vlcek C."/>
            <person name="Logacheva M.D."/>
            <person name="Field M."/>
            <person name="Filatov D."/>
            <person name="Flegontova O."/>
            <person name="Gerasimov E."/>
            <person name="Jackson A.P."/>
            <person name="Kelly S."/>
            <person name="Opperdoes F."/>
            <person name="O'Reilly A."/>
            <person name="Votypka J."/>
            <person name="Yurchenko V."/>
            <person name="Lukes J."/>
        </authorList>
    </citation>
    <scope>NUCLEOTIDE SEQUENCE [LARGE SCALE GENOMIC DNA]</scope>
    <source>
        <strain evidence="3">H10</strain>
    </source>
</reference>
<dbReference type="AlphaFoldDB" id="A0A0N0DUX2"/>
<name>A0A0N0DUX2_LEPPY</name>
<dbReference type="EMBL" id="LGTL01000010">
    <property type="protein sequence ID" value="KPA79514.1"/>
    <property type="molecule type" value="Genomic_DNA"/>
</dbReference>
<comment type="caution">
    <text evidence="3">The sequence shown here is derived from an EMBL/GenBank/DDBJ whole genome shotgun (WGS) entry which is preliminary data.</text>
</comment>
<keyword evidence="4" id="KW-1185">Reference proteome</keyword>
<evidence type="ECO:0000313" key="3">
    <source>
        <dbReference type="EMBL" id="KPA79514.1"/>
    </source>
</evidence>
<dbReference type="PROSITE" id="PS50003">
    <property type="entry name" value="PH_DOMAIN"/>
    <property type="match status" value="1"/>
</dbReference>
<dbReference type="VEuPathDB" id="TriTrypDB:LpyrH10_10_1070"/>
<dbReference type="SMART" id="SM00233">
    <property type="entry name" value="PH"/>
    <property type="match status" value="1"/>
</dbReference>
<dbReference type="OMA" id="CTYYYFG"/>
<feature type="domain" description="PH" evidence="2">
    <location>
        <begin position="19"/>
        <end position="190"/>
    </location>
</feature>
<protein>
    <recommendedName>
        <fullName evidence="2">PH domain-containing protein</fullName>
    </recommendedName>
</protein>
<dbReference type="SUPFAM" id="SSF50729">
    <property type="entry name" value="PH domain-like"/>
    <property type="match status" value="1"/>
</dbReference>
<dbReference type="RefSeq" id="XP_015657953.1">
    <property type="nucleotide sequence ID" value="XM_015803311.1"/>
</dbReference>
<dbReference type="OrthoDB" id="260220at2759"/>
<feature type="region of interest" description="Disordered" evidence="1">
    <location>
        <begin position="381"/>
        <end position="401"/>
    </location>
</feature>